<reference evidence="15 16" key="1">
    <citation type="submission" date="2020-09" db="EMBL/GenBank/DDBJ databases">
        <title>De no assembly of potato wild relative species, Solanum commersonii.</title>
        <authorList>
            <person name="Cho K."/>
        </authorList>
    </citation>
    <scope>NUCLEOTIDE SEQUENCE [LARGE SCALE GENOMIC DNA]</scope>
    <source>
        <strain evidence="15">LZ3.2</strain>
        <tissue evidence="15">Leaf</tissue>
    </source>
</reference>
<evidence type="ECO:0000313" key="16">
    <source>
        <dbReference type="Proteomes" id="UP000824120"/>
    </source>
</evidence>
<evidence type="ECO:0000256" key="13">
    <source>
        <dbReference type="RuleBase" id="RU000461"/>
    </source>
</evidence>
<dbReference type="EMBL" id="JACXVP010000002">
    <property type="protein sequence ID" value="KAG5623803.1"/>
    <property type="molecule type" value="Genomic_DNA"/>
</dbReference>
<name>A0A9J6AHI7_SOLCO</name>
<evidence type="ECO:0000313" key="15">
    <source>
        <dbReference type="EMBL" id="KAG5623803.1"/>
    </source>
</evidence>
<keyword evidence="10 13" id="KW-0503">Monooxygenase</keyword>
<dbReference type="Proteomes" id="UP000824120">
    <property type="component" value="Chromosome 2"/>
</dbReference>
<evidence type="ECO:0000256" key="12">
    <source>
        <dbReference type="PIRSR" id="PIRSR602401-1"/>
    </source>
</evidence>
<comment type="cofactor">
    <cofactor evidence="1 12">
        <name>heme</name>
        <dbReference type="ChEBI" id="CHEBI:30413"/>
    </cofactor>
</comment>
<dbReference type="OrthoDB" id="2789670at2759"/>
<feature type="binding site" description="axial binding residue" evidence="12">
    <location>
        <position position="443"/>
    </location>
    <ligand>
        <name>heme</name>
        <dbReference type="ChEBI" id="CHEBI:30413"/>
    </ligand>
    <ligandPart>
        <name>Fe</name>
        <dbReference type="ChEBI" id="CHEBI:18248"/>
    </ligandPart>
</feature>
<keyword evidence="9 12" id="KW-0408">Iron</keyword>
<evidence type="ECO:0000256" key="10">
    <source>
        <dbReference type="ARBA" id="ARBA00023033"/>
    </source>
</evidence>
<dbReference type="GO" id="GO:0020037">
    <property type="term" value="F:heme binding"/>
    <property type="evidence" value="ECO:0007669"/>
    <property type="project" value="InterPro"/>
</dbReference>
<dbReference type="Gene3D" id="1.10.630.10">
    <property type="entry name" value="Cytochrome P450"/>
    <property type="match status" value="1"/>
</dbReference>
<dbReference type="GO" id="GO:0005506">
    <property type="term" value="F:iron ion binding"/>
    <property type="evidence" value="ECO:0007669"/>
    <property type="project" value="InterPro"/>
</dbReference>
<evidence type="ECO:0000256" key="6">
    <source>
        <dbReference type="ARBA" id="ARBA00022723"/>
    </source>
</evidence>
<evidence type="ECO:0000256" key="11">
    <source>
        <dbReference type="ARBA" id="ARBA00023136"/>
    </source>
</evidence>
<dbReference type="FunFam" id="1.10.630.10:FF:000008">
    <property type="entry name" value="Cytochrome P450 71D8"/>
    <property type="match status" value="1"/>
</dbReference>
<feature type="transmembrane region" description="Helical" evidence="14">
    <location>
        <begin position="12"/>
        <end position="30"/>
    </location>
</feature>
<evidence type="ECO:0000256" key="1">
    <source>
        <dbReference type="ARBA" id="ARBA00001971"/>
    </source>
</evidence>
<comment type="caution">
    <text evidence="15">The sequence shown here is derived from an EMBL/GenBank/DDBJ whole genome shotgun (WGS) entry which is preliminary data.</text>
</comment>
<dbReference type="PANTHER" id="PTHR47953:SF19">
    <property type="entry name" value="OS06G0641600 PROTEIN"/>
    <property type="match status" value="1"/>
</dbReference>
<evidence type="ECO:0008006" key="17">
    <source>
        <dbReference type="Google" id="ProtNLM"/>
    </source>
</evidence>
<proteinExistence type="inferred from homology"/>
<comment type="subcellular location">
    <subcellularLocation>
        <location evidence="2">Membrane</location>
        <topology evidence="2">Single-pass membrane protein</topology>
    </subcellularLocation>
</comment>
<dbReference type="InterPro" id="IPR036396">
    <property type="entry name" value="Cyt_P450_sf"/>
</dbReference>
<dbReference type="PRINTS" id="PR00463">
    <property type="entry name" value="EP450I"/>
</dbReference>
<dbReference type="InterPro" id="IPR002401">
    <property type="entry name" value="Cyt_P450_E_grp-I"/>
</dbReference>
<dbReference type="PRINTS" id="PR00385">
    <property type="entry name" value="P450"/>
</dbReference>
<keyword evidence="4 12" id="KW-0349">Heme</keyword>
<dbReference type="SUPFAM" id="SSF48264">
    <property type="entry name" value="Cytochrome P450"/>
    <property type="match status" value="1"/>
</dbReference>
<dbReference type="PANTHER" id="PTHR47953">
    <property type="entry name" value="OS08G0105600 PROTEIN"/>
    <property type="match status" value="1"/>
</dbReference>
<keyword evidence="8 13" id="KW-0560">Oxidoreductase</keyword>
<dbReference type="InterPro" id="IPR017972">
    <property type="entry name" value="Cyt_P450_CS"/>
</dbReference>
<keyword evidence="6 12" id="KW-0479">Metal-binding</keyword>
<accession>A0A9J6AHI7</accession>
<evidence type="ECO:0000256" key="9">
    <source>
        <dbReference type="ARBA" id="ARBA00023004"/>
    </source>
</evidence>
<gene>
    <name evidence="15" type="ORF">H5410_009021</name>
</gene>
<dbReference type="AlphaFoldDB" id="A0A9J6AHI7"/>
<dbReference type="GO" id="GO:0016705">
    <property type="term" value="F:oxidoreductase activity, acting on paired donors, with incorporation or reduction of molecular oxygen"/>
    <property type="evidence" value="ECO:0007669"/>
    <property type="project" value="InterPro"/>
</dbReference>
<dbReference type="GO" id="GO:0004497">
    <property type="term" value="F:monooxygenase activity"/>
    <property type="evidence" value="ECO:0007669"/>
    <property type="project" value="UniProtKB-KW"/>
</dbReference>
<comment type="similarity">
    <text evidence="3 13">Belongs to the cytochrome P450 family.</text>
</comment>
<evidence type="ECO:0000256" key="3">
    <source>
        <dbReference type="ARBA" id="ARBA00010617"/>
    </source>
</evidence>
<dbReference type="PROSITE" id="PS00086">
    <property type="entry name" value="CYTOCHROME_P450"/>
    <property type="match status" value="1"/>
</dbReference>
<dbReference type="Pfam" id="PF00067">
    <property type="entry name" value="p450"/>
    <property type="match status" value="1"/>
</dbReference>
<evidence type="ECO:0000256" key="7">
    <source>
        <dbReference type="ARBA" id="ARBA00022989"/>
    </source>
</evidence>
<feature type="non-terminal residue" evidence="15">
    <location>
        <position position="506"/>
    </location>
</feature>
<dbReference type="InterPro" id="IPR052306">
    <property type="entry name" value="CYP450_71D"/>
</dbReference>
<evidence type="ECO:0000256" key="4">
    <source>
        <dbReference type="ARBA" id="ARBA00022617"/>
    </source>
</evidence>
<organism evidence="15 16">
    <name type="scientific">Solanum commersonii</name>
    <name type="common">Commerson's wild potato</name>
    <name type="synonym">Commerson's nightshade</name>
    <dbReference type="NCBI Taxonomy" id="4109"/>
    <lineage>
        <taxon>Eukaryota</taxon>
        <taxon>Viridiplantae</taxon>
        <taxon>Streptophyta</taxon>
        <taxon>Embryophyta</taxon>
        <taxon>Tracheophyta</taxon>
        <taxon>Spermatophyta</taxon>
        <taxon>Magnoliopsida</taxon>
        <taxon>eudicotyledons</taxon>
        <taxon>Gunneridae</taxon>
        <taxon>Pentapetalae</taxon>
        <taxon>asterids</taxon>
        <taxon>lamiids</taxon>
        <taxon>Solanales</taxon>
        <taxon>Solanaceae</taxon>
        <taxon>Solanoideae</taxon>
        <taxon>Solaneae</taxon>
        <taxon>Solanum</taxon>
    </lineage>
</organism>
<dbReference type="CDD" id="cd11072">
    <property type="entry name" value="CYP71-like"/>
    <property type="match status" value="1"/>
</dbReference>
<evidence type="ECO:0000256" key="2">
    <source>
        <dbReference type="ARBA" id="ARBA00004167"/>
    </source>
</evidence>
<keyword evidence="5 14" id="KW-0812">Transmembrane</keyword>
<dbReference type="GO" id="GO:0016020">
    <property type="term" value="C:membrane"/>
    <property type="evidence" value="ECO:0007669"/>
    <property type="project" value="UniProtKB-SubCell"/>
</dbReference>
<dbReference type="InterPro" id="IPR001128">
    <property type="entry name" value="Cyt_P450"/>
</dbReference>
<evidence type="ECO:0000256" key="5">
    <source>
        <dbReference type="ARBA" id="ARBA00022692"/>
    </source>
</evidence>
<protein>
    <recommendedName>
        <fullName evidence="17">Cytochrome P450</fullName>
    </recommendedName>
</protein>
<sequence>SSTMIMEIQHSNFPMIIAFLLFVAIALKLWKKSKIQYKLPPGPRKLPLIGNLHQLSSSLPHHTFKNLSNKYGPMMHLQLGEVSAVIVSSPQVAKEVLKTHDLIFANRPQLLSVQILSNNSPTLSFSPCGANWRQLRKVCVLELLSAKRVQSFESIREEEVENLIEAISFIQPQVPIDISEMIFSMTNNITARAAFGKKCKHKDEFIKAMKTITKLSGGFDIPDLFPSLKMFDSLSGVRSALEKVHQNVDKIFEDIIQEHKANKRDMLYKEDLVDALLRIQESGDLEIPISRNTLKSVILEMFIGGTDTSSTVLEWAISEMMKNPQVMEKAQAEVRQIFKGKSKITESEIQKLDYMKLVIKETLRMHPPLPLLLPRETVEKCDIGGYDIPAKTKVIINAWAIGRHPEHWKNAECFEPERFQDSDLDFIGTNLEYIPFGGGRRICPGTLFGIANVELPLAKLLFHFDWKLPDGIEASDLDMTETFGATVGRKNDLYLVAKPYISKSQD</sequence>
<evidence type="ECO:0000256" key="8">
    <source>
        <dbReference type="ARBA" id="ARBA00023002"/>
    </source>
</evidence>
<evidence type="ECO:0000256" key="14">
    <source>
        <dbReference type="SAM" id="Phobius"/>
    </source>
</evidence>
<keyword evidence="16" id="KW-1185">Reference proteome</keyword>
<keyword evidence="11 14" id="KW-0472">Membrane</keyword>
<keyword evidence="7 14" id="KW-1133">Transmembrane helix</keyword>